<organism evidence="2 3">
    <name type="scientific">Roseovarius ramblicola</name>
    <dbReference type="NCBI Taxonomy" id="2022336"/>
    <lineage>
        <taxon>Bacteria</taxon>
        <taxon>Pseudomonadati</taxon>
        <taxon>Pseudomonadota</taxon>
        <taxon>Alphaproteobacteria</taxon>
        <taxon>Rhodobacterales</taxon>
        <taxon>Roseobacteraceae</taxon>
        <taxon>Roseovarius</taxon>
    </lineage>
</organism>
<feature type="transmembrane region" description="Helical" evidence="1">
    <location>
        <begin position="80"/>
        <end position="103"/>
    </location>
</feature>
<feature type="transmembrane region" description="Helical" evidence="1">
    <location>
        <begin position="115"/>
        <end position="134"/>
    </location>
</feature>
<accession>A0ABV5I2P4</accession>
<evidence type="ECO:0000313" key="3">
    <source>
        <dbReference type="Proteomes" id="UP001589670"/>
    </source>
</evidence>
<keyword evidence="1" id="KW-0472">Membrane</keyword>
<dbReference type="EMBL" id="JBHMEC010000020">
    <property type="protein sequence ID" value="MFB9150944.1"/>
    <property type="molecule type" value="Genomic_DNA"/>
</dbReference>
<name>A0ABV5I2P4_9RHOB</name>
<dbReference type="RefSeq" id="WP_377070505.1">
    <property type="nucleotide sequence ID" value="NZ_JBHMEC010000020.1"/>
</dbReference>
<dbReference type="Proteomes" id="UP001589670">
    <property type="component" value="Unassembled WGS sequence"/>
</dbReference>
<reference evidence="2 3" key="1">
    <citation type="submission" date="2024-09" db="EMBL/GenBank/DDBJ databases">
        <authorList>
            <person name="Sun Q."/>
            <person name="Mori K."/>
        </authorList>
    </citation>
    <scope>NUCLEOTIDE SEQUENCE [LARGE SCALE GENOMIC DNA]</scope>
    <source>
        <strain evidence="2 3">CECT 9424</strain>
    </source>
</reference>
<gene>
    <name evidence="2" type="ORF">ACFFU4_14410</name>
</gene>
<protein>
    <recommendedName>
        <fullName evidence="4">DUF2269 family protein</fullName>
    </recommendedName>
</protein>
<keyword evidence="1" id="KW-1133">Transmembrane helix</keyword>
<feature type="transmembrane region" description="Helical" evidence="1">
    <location>
        <begin position="6"/>
        <end position="26"/>
    </location>
</feature>
<comment type="caution">
    <text evidence="2">The sequence shown here is derived from an EMBL/GenBank/DDBJ whole genome shotgun (WGS) entry which is preliminary data.</text>
</comment>
<proteinExistence type="predicted"/>
<keyword evidence="3" id="KW-1185">Reference proteome</keyword>
<evidence type="ECO:0008006" key="4">
    <source>
        <dbReference type="Google" id="ProtNLM"/>
    </source>
</evidence>
<sequence>MIELLKFLHFVALAVAIGGGVANMAASRQQARSQADVKQAFAAVQKNVARLSAISLAVLWITGIALVYAIYAGWSGFTAAFWIKIAAVVALTVVSASAQILMARKAPPPPIIRPLGLSGMVSALLSVLFAVIAFTY</sequence>
<evidence type="ECO:0000313" key="2">
    <source>
        <dbReference type="EMBL" id="MFB9150944.1"/>
    </source>
</evidence>
<keyword evidence="1" id="KW-0812">Transmembrane</keyword>
<feature type="transmembrane region" description="Helical" evidence="1">
    <location>
        <begin position="47"/>
        <end position="74"/>
    </location>
</feature>
<evidence type="ECO:0000256" key="1">
    <source>
        <dbReference type="SAM" id="Phobius"/>
    </source>
</evidence>